<dbReference type="Proteomes" id="UP001596220">
    <property type="component" value="Unassembled WGS sequence"/>
</dbReference>
<evidence type="ECO:0000313" key="3">
    <source>
        <dbReference type="Proteomes" id="UP001596220"/>
    </source>
</evidence>
<sequence>MSVEKNRPPEGPGDPDRPTEHDDLGTTGEGDRWQEPPESTARRSLREERPLETDIRDKVTIEPAAKEIARHADRRALQGDGTHYVRGVRDEDLPYYVDGVLERLVPNVETKYAQGKAAYWDPDKQALVIENGDSGSVFTPRNGKDYFDDL</sequence>
<feature type="region of interest" description="Disordered" evidence="1">
    <location>
        <begin position="1"/>
        <end position="62"/>
    </location>
</feature>
<organism evidence="2 3">
    <name type="scientific">Saccharothrix lopnurensis</name>
    <dbReference type="NCBI Taxonomy" id="1670621"/>
    <lineage>
        <taxon>Bacteria</taxon>
        <taxon>Bacillati</taxon>
        <taxon>Actinomycetota</taxon>
        <taxon>Actinomycetes</taxon>
        <taxon>Pseudonocardiales</taxon>
        <taxon>Pseudonocardiaceae</taxon>
        <taxon>Saccharothrix</taxon>
    </lineage>
</organism>
<keyword evidence="3" id="KW-1185">Reference proteome</keyword>
<proteinExistence type="predicted"/>
<gene>
    <name evidence="2" type="ORF">ACFP3R_21040</name>
</gene>
<accession>A0ABW1P897</accession>
<evidence type="ECO:0000256" key="1">
    <source>
        <dbReference type="SAM" id="MobiDB-lite"/>
    </source>
</evidence>
<dbReference type="EMBL" id="JBHSQO010000021">
    <property type="protein sequence ID" value="MFC6091761.1"/>
    <property type="molecule type" value="Genomic_DNA"/>
</dbReference>
<evidence type="ECO:0000313" key="2">
    <source>
        <dbReference type="EMBL" id="MFC6091761.1"/>
    </source>
</evidence>
<dbReference type="RefSeq" id="WP_380638063.1">
    <property type="nucleotide sequence ID" value="NZ_JBHSQO010000021.1"/>
</dbReference>
<comment type="caution">
    <text evidence="2">The sequence shown here is derived from an EMBL/GenBank/DDBJ whole genome shotgun (WGS) entry which is preliminary data.</text>
</comment>
<protein>
    <submittedName>
        <fullName evidence="2">Uncharacterized protein</fullName>
    </submittedName>
</protein>
<name>A0ABW1P897_9PSEU</name>
<reference evidence="3" key="1">
    <citation type="journal article" date="2019" name="Int. J. Syst. Evol. Microbiol.">
        <title>The Global Catalogue of Microorganisms (GCM) 10K type strain sequencing project: providing services to taxonomists for standard genome sequencing and annotation.</title>
        <authorList>
            <consortium name="The Broad Institute Genomics Platform"/>
            <consortium name="The Broad Institute Genome Sequencing Center for Infectious Disease"/>
            <person name="Wu L."/>
            <person name="Ma J."/>
        </authorList>
    </citation>
    <scope>NUCLEOTIDE SEQUENCE [LARGE SCALE GENOMIC DNA]</scope>
    <source>
        <strain evidence="3">CGMCC 4.7246</strain>
    </source>
</reference>